<evidence type="ECO:0000313" key="1">
    <source>
        <dbReference type="EMBL" id="KIM26101.1"/>
    </source>
</evidence>
<name>A0A0C3B3R0_SERVB</name>
<dbReference type="HOGENOM" id="CLU_2559733_0_0_1"/>
<gene>
    <name evidence="1" type="ORF">M408DRAFT_200518</name>
</gene>
<protein>
    <submittedName>
        <fullName evidence="1">Uncharacterized protein</fullName>
    </submittedName>
</protein>
<organism evidence="1 2">
    <name type="scientific">Serendipita vermifera MAFF 305830</name>
    <dbReference type="NCBI Taxonomy" id="933852"/>
    <lineage>
        <taxon>Eukaryota</taxon>
        <taxon>Fungi</taxon>
        <taxon>Dikarya</taxon>
        <taxon>Basidiomycota</taxon>
        <taxon>Agaricomycotina</taxon>
        <taxon>Agaricomycetes</taxon>
        <taxon>Sebacinales</taxon>
        <taxon>Serendipitaceae</taxon>
        <taxon>Serendipita</taxon>
    </lineage>
</organism>
<evidence type="ECO:0000313" key="2">
    <source>
        <dbReference type="Proteomes" id="UP000054097"/>
    </source>
</evidence>
<reference evidence="2" key="2">
    <citation type="submission" date="2015-01" db="EMBL/GenBank/DDBJ databases">
        <title>Evolutionary Origins and Diversification of the Mycorrhizal Mutualists.</title>
        <authorList>
            <consortium name="DOE Joint Genome Institute"/>
            <consortium name="Mycorrhizal Genomics Consortium"/>
            <person name="Kohler A."/>
            <person name="Kuo A."/>
            <person name="Nagy L.G."/>
            <person name="Floudas D."/>
            <person name="Copeland A."/>
            <person name="Barry K.W."/>
            <person name="Cichocki N."/>
            <person name="Veneault-Fourrey C."/>
            <person name="LaButti K."/>
            <person name="Lindquist E.A."/>
            <person name="Lipzen A."/>
            <person name="Lundell T."/>
            <person name="Morin E."/>
            <person name="Murat C."/>
            <person name="Riley R."/>
            <person name="Ohm R."/>
            <person name="Sun H."/>
            <person name="Tunlid A."/>
            <person name="Henrissat B."/>
            <person name="Grigoriev I.V."/>
            <person name="Hibbett D.S."/>
            <person name="Martin F."/>
        </authorList>
    </citation>
    <scope>NUCLEOTIDE SEQUENCE [LARGE SCALE GENOMIC DNA]</scope>
    <source>
        <strain evidence="2">MAFF 305830</strain>
    </source>
</reference>
<dbReference type="AlphaFoldDB" id="A0A0C3B3R0"/>
<dbReference type="EMBL" id="KN824309">
    <property type="protein sequence ID" value="KIM26101.1"/>
    <property type="molecule type" value="Genomic_DNA"/>
</dbReference>
<dbReference type="Proteomes" id="UP000054097">
    <property type="component" value="Unassembled WGS sequence"/>
</dbReference>
<keyword evidence="2" id="KW-1185">Reference proteome</keyword>
<sequence length="82" mass="9286">MALKKTLHPWHALSLPLPAPILSRVLYPHPPRPRYSPSRPSRTFILVLWVFPFFFSPLEVEKTSNAQSQSSHFSSLGLASSM</sequence>
<reference evidence="1 2" key="1">
    <citation type="submission" date="2014-04" db="EMBL/GenBank/DDBJ databases">
        <authorList>
            <consortium name="DOE Joint Genome Institute"/>
            <person name="Kuo A."/>
            <person name="Zuccaro A."/>
            <person name="Kohler A."/>
            <person name="Nagy L.G."/>
            <person name="Floudas D."/>
            <person name="Copeland A."/>
            <person name="Barry K.W."/>
            <person name="Cichocki N."/>
            <person name="Veneault-Fourrey C."/>
            <person name="LaButti K."/>
            <person name="Lindquist E.A."/>
            <person name="Lipzen A."/>
            <person name="Lundell T."/>
            <person name="Morin E."/>
            <person name="Murat C."/>
            <person name="Sun H."/>
            <person name="Tunlid A."/>
            <person name="Henrissat B."/>
            <person name="Grigoriev I.V."/>
            <person name="Hibbett D.S."/>
            <person name="Martin F."/>
            <person name="Nordberg H.P."/>
            <person name="Cantor M.N."/>
            <person name="Hua S.X."/>
        </authorList>
    </citation>
    <scope>NUCLEOTIDE SEQUENCE [LARGE SCALE GENOMIC DNA]</scope>
    <source>
        <strain evidence="1 2">MAFF 305830</strain>
    </source>
</reference>
<proteinExistence type="predicted"/>
<accession>A0A0C3B3R0</accession>